<feature type="transmembrane region" description="Helical" evidence="1">
    <location>
        <begin position="34"/>
        <end position="50"/>
    </location>
</feature>
<comment type="caution">
    <text evidence="3">The sequence shown here is derived from an EMBL/GenBank/DDBJ whole genome shotgun (WGS) entry which is preliminary data.</text>
</comment>
<reference evidence="3 4" key="1">
    <citation type="submission" date="2018-04" db="EMBL/GenBank/DDBJ databases">
        <authorList>
            <person name="Go L.Y."/>
            <person name="Mitchell J.A."/>
        </authorList>
    </citation>
    <scope>NUCLEOTIDE SEQUENCE [LARGE SCALE GENOMIC DNA]</scope>
    <source>
        <strain evidence="3">ULC066bin1</strain>
    </source>
</reference>
<evidence type="ECO:0000313" key="4">
    <source>
        <dbReference type="Proteomes" id="UP000249467"/>
    </source>
</evidence>
<accession>A0A2W4W4Q8</accession>
<evidence type="ECO:0000259" key="2">
    <source>
        <dbReference type="Pfam" id="PF13091"/>
    </source>
</evidence>
<evidence type="ECO:0000256" key="1">
    <source>
        <dbReference type="SAM" id="Phobius"/>
    </source>
</evidence>
<dbReference type="Pfam" id="PF13091">
    <property type="entry name" value="PLDc_2"/>
    <property type="match status" value="1"/>
</dbReference>
<keyword evidence="1" id="KW-0472">Membrane</keyword>
<gene>
    <name evidence="3" type="ORF">DCF19_13840</name>
</gene>
<name>A0A2W4W4Q8_9CYAN</name>
<reference evidence="3 4" key="2">
    <citation type="submission" date="2018-06" db="EMBL/GenBank/DDBJ databases">
        <title>Metagenomic assembly of (sub)arctic Cyanobacteria and their associated microbiome from non-axenic cultures.</title>
        <authorList>
            <person name="Baurain D."/>
        </authorList>
    </citation>
    <scope>NUCLEOTIDE SEQUENCE [LARGE SCALE GENOMIC DNA]</scope>
    <source>
        <strain evidence="3">ULC066bin1</strain>
    </source>
</reference>
<evidence type="ECO:0000313" key="3">
    <source>
        <dbReference type="EMBL" id="PZO39656.1"/>
    </source>
</evidence>
<keyword evidence="1" id="KW-1133">Transmembrane helix</keyword>
<proteinExistence type="predicted"/>
<sequence>MKSSENDPLELLEYFSIGISIIGIIIANGVGQSIYAVAPIIFTIFLNLLSRNRLKQQIEKNTRAEVNRLDDLQLEHSNITLAEVYRLEKLQQQSQKNNNIAIAEVGARIQRIPETIRRVEDISSQLNHLLDKYSLLREETNKNIKLALHEIGIKIQEIPELIIKIDSLNRRFDNLSSQVDAGSNIRVINEIQSQIVSVKSEIKTLTQQQKIEKTTNELDILTSDFNDTNESNNILRIKNDLNSLESRLNDFSFSTQAIPQEIHNKIDDLQIELNILKRRFDAQINVDISTVTHRLESLVLLTIQKIINQPEVDKSKLICDRGQSRKILYQALNEAKERIIIVCPWITVSGLSDVLKSDIEKALSRGVKIDIGWGMLRDMEEVQKLNSSGKVSDLLQNIGVNSKWYNAVSKLTDLQQSYPSLLNLKLIGTHEKFLVCDRSWALITSHNFLTSSDSSSDREIGLCTYDASIITPLIHRYEDASDLDKTI</sequence>
<dbReference type="Proteomes" id="UP000249467">
    <property type="component" value="Unassembled WGS sequence"/>
</dbReference>
<organism evidence="3 4">
    <name type="scientific">Pseudanabaena frigida</name>
    <dbReference type="NCBI Taxonomy" id="945775"/>
    <lineage>
        <taxon>Bacteria</taxon>
        <taxon>Bacillati</taxon>
        <taxon>Cyanobacteriota</taxon>
        <taxon>Cyanophyceae</taxon>
        <taxon>Pseudanabaenales</taxon>
        <taxon>Pseudanabaenaceae</taxon>
        <taxon>Pseudanabaena</taxon>
    </lineage>
</organism>
<dbReference type="SUPFAM" id="SSF56024">
    <property type="entry name" value="Phospholipase D/nuclease"/>
    <property type="match status" value="1"/>
</dbReference>
<protein>
    <recommendedName>
        <fullName evidence="2">Phospholipase D-like domain-containing protein</fullName>
    </recommendedName>
</protein>
<dbReference type="InterPro" id="IPR025202">
    <property type="entry name" value="PLD-like_dom"/>
</dbReference>
<dbReference type="AlphaFoldDB" id="A0A2W4W4Q8"/>
<feature type="domain" description="Phospholipase D-like" evidence="2">
    <location>
        <begin position="329"/>
        <end position="474"/>
    </location>
</feature>
<keyword evidence="1" id="KW-0812">Transmembrane</keyword>
<dbReference type="EMBL" id="QBML01000017">
    <property type="protein sequence ID" value="PZO39656.1"/>
    <property type="molecule type" value="Genomic_DNA"/>
</dbReference>
<dbReference type="Gene3D" id="3.30.870.10">
    <property type="entry name" value="Endonuclease Chain A"/>
    <property type="match status" value="1"/>
</dbReference>